<dbReference type="Proteomes" id="UP000027731">
    <property type="component" value="Unassembled WGS sequence"/>
</dbReference>
<evidence type="ECO:0000313" key="2">
    <source>
        <dbReference type="Proteomes" id="UP000027731"/>
    </source>
</evidence>
<comment type="caution">
    <text evidence="1">The sequence shown here is derived from an EMBL/GenBank/DDBJ whole genome shotgun (WGS) entry which is preliminary data.</text>
</comment>
<gene>
    <name evidence="1" type="ORF">LR3_06385</name>
</gene>
<organism evidence="1 2">
    <name type="scientific">Limosilactobacillus reuteri</name>
    <name type="common">Lactobacillus reuteri</name>
    <dbReference type="NCBI Taxonomy" id="1598"/>
    <lineage>
        <taxon>Bacteria</taxon>
        <taxon>Bacillati</taxon>
        <taxon>Bacillota</taxon>
        <taxon>Bacilli</taxon>
        <taxon>Lactobacillales</taxon>
        <taxon>Lactobacillaceae</taxon>
        <taxon>Limosilactobacillus</taxon>
    </lineage>
</organism>
<protein>
    <submittedName>
        <fullName evidence="1">Uncharacterized protein</fullName>
    </submittedName>
</protein>
<reference evidence="1 2" key="1">
    <citation type="submission" date="2014-06" db="EMBL/GenBank/DDBJ databases">
        <title>Genetic determinant of reutericyclin biosynthesis of Lactobacillus reuteri.</title>
        <authorList>
            <person name="Lin X."/>
            <person name="Duar R."/>
            <person name="Walter J."/>
            <person name="Gaenzle M."/>
        </authorList>
    </citation>
    <scope>NUCLEOTIDE SEQUENCE [LARGE SCALE GENOMIC DNA]</scope>
    <source>
        <strain evidence="1 2">LTH2584</strain>
    </source>
</reference>
<evidence type="ECO:0000313" key="1">
    <source>
        <dbReference type="EMBL" id="KEK15418.1"/>
    </source>
</evidence>
<accession>A0A073JM30</accession>
<dbReference type="PATRIC" id="fig|1598.90.peg.706"/>
<name>A0A073JM30_LIMRT</name>
<proteinExistence type="predicted"/>
<sequence length="322" mass="38018">MDIQDKLKRDYENKSIYTAGFYADPDNDLANRKKLFDVLKSLVENQEATTPFALQIMLTNGEINVMPLGLVDLDELKKYENEQRSKHGLDEHNDDIPLLIQYAPHAEKKEVVKKRIGTVQDLFTNFNEQIEKIWQTIKKFMQDNFALLTTIEKDLIADSQNVMQEYRITFSKMTEAERKEKLGFSVPENETNQFCRYMADMHEVQAVVLSAGAFVNHELLGKNSFTEMISDNIRRSTLFWVLDNTFYEIYYYFYMSNANDKLHKRLKHQRETFIVNMRNDAFHRAQEFTEKQTKKVDFNEYFSDIFIPVAEQIIAEVNKFKD</sequence>
<dbReference type="AlphaFoldDB" id="A0A073JM30"/>
<dbReference type="EMBL" id="JOSX01000013">
    <property type="protein sequence ID" value="KEK15418.1"/>
    <property type="molecule type" value="Genomic_DNA"/>
</dbReference>